<dbReference type="AlphaFoldDB" id="A0A811T5T3"/>
<dbReference type="InterPro" id="IPR012341">
    <property type="entry name" value="6hp_glycosidase-like_sf"/>
</dbReference>
<protein>
    <submittedName>
        <fullName evidence="3">Glycosyl hydrolases family 15</fullName>
    </submittedName>
</protein>
<comment type="caution">
    <text evidence="3">The sequence shown here is derived from an EMBL/GenBank/DDBJ whole genome shotgun (WGS) entry which is preliminary data.</text>
</comment>
<sequence>MELLWNKPERTRWTQSCEGKVIKKQIQFSTTRRKEKTLVIKQPNSIIGNQQLLVTLGMKGEIFGMYYPGRDYAQQVTEALFGVNTNGSIHWLNSINWQSKQYYLDNSGILKTELKHSSGIGVSITDVVPPGYPVLIRHLKINNNELEGTFYTYFDFDMGERKEKNSGFYDEREGMLSQYWQNHHVGITTTPAFNDWQVGKALGTAWWTSARWGVEHGQLQKNKEDIGNVNIAAGFPLTTKEITQYVIFAKNREELYDLKEQIKSIPFASFITKTYEEWKTWLARGKEINVPSRLNSYYYRSLQVLRLLSDEKLGSVVAAPEFDHEYEECGGYGFCWNRDAVEVMQSLHHAGYTEYLPRFIRWCKHTQLKDGSWFQRYWLNGSLAPSWGNLDYSTQIDETASTIYMMAKYGQSLPVDEKQQYLDCYWKTIDRGSKYLMKRTRKGLHDPCTDLWETYHGSFTYTSAAIYAALLEVAKLAKAQSKSACDIEYEARAKWIKQKTIKMLWMPETGCFAKAVINNEIYPVIDASVIGTFTPFNMLDITNNDERKKIIRMLNTIEKRLNCMVNGKKGIKRYENDKYRGGNPWTVTTLWLINAQLRMAEYYLQKDEKMGKQWLNNTRPYFDIVINSTTNTKLLPEQINKHTGSPAWAIPLAWSSALFIEAVQKLSNCKAYALQNHTTSLCGNNSRLQSFALQKVAFNSRLR</sequence>
<dbReference type="InterPro" id="IPR008928">
    <property type="entry name" value="6-hairpin_glycosidase_sf"/>
</dbReference>
<dbReference type="Proteomes" id="UP000610373">
    <property type="component" value="Unassembled WGS sequence"/>
</dbReference>
<dbReference type="GO" id="GO:0005975">
    <property type="term" value="P:carbohydrate metabolic process"/>
    <property type="evidence" value="ECO:0007669"/>
    <property type="project" value="InterPro"/>
</dbReference>
<dbReference type="SUPFAM" id="SSF48208">
    <property type="entry name" value="Six-hairpin glycosidases"/>
    <property type="match status" value="1"/>
</dbReference>
<reference evidence="3" key="1">
    <citation type="submission" date="2020-10" db="EMBL/GenBank/DDBJ databases">
        <authorList>
            <person name="Hahn C.J."/>
            <person name="Laso-Perez R."/>
            <person name="Vulcano F."/>
            <person name="Vaziourakis K.-M."/>
            <person name="Stokke R."/>
            <person name="Steen I.H."/>
            <person name="Teske A."/>
            <person name="Boetius A."/>
            <person name="Liebeke M."/>
            <person name="Amann R."/>
            <person name="Knittel K."/>
        </authorList>
    </citation>
    <scope>NUCLEOTIDE SEQUENCE</scope>
    <source>
        <strain evidence="3">Gfbio:e3339647-f889-4370-9287-4fb5cb688e4c:AG392O15_GoMArc1</strain>
    </source>
</reference>
<organism evidence="3 4">
    <name type="scientific">Candidatus Argoarchaeum ethanivorans</name>
    <dbReference type="NCBI Taxonomy" id="2608793"/>
    <lineage>
        <taxon>Archaea</taxon>
        <taxon>Methanobacteriati</taxon>
        <taxon>Methanobacteriota</taxon>
        <taxon>Stenosarchaea group</taxon>
        <taxon>Methanomicrobia</taxon>
        <taxon>Methanosarcinales</taxon>
        <taxon>Methanosarcinales incertae sedis</taxon>
        <taxon>GOM Arc I cluster</taxon>
        <taxon>Candidatus Argoarchaeum</taxon>
    </lineage>
</organism>
<keyword evidence="3" id="KW-0378">Hydrolase</keyword>
<evidence type="ECO:0000313" key="3">
    <source>
        <dbReference type="EMBL" id="CAD6491248.1"/>
    </source>
</evidence>
<dbReference type="GO" id="GO:0004553">
    <property type="term" value="F:hydrolase activity, hydrolyzing O-glycosyl compounds"/>
    <property type="evidence" value="ECO:0007669"/>
    <property type="project" value="TreeGrafter"/>
</dbReference>
<evidence type="ECO:0000313" key="4">
    <source>
        <dbReference type="Proteomes" id="UP000610373"/>
    </source>
</evidence>
<name>A0A811T5T3_9EURY</name>
<dbReference type="PANTHER" id="PTHR31616:SF0">
    <property type="entry name" value="GLUCAN 1,4-ALPHA-GLUCOSIDASE"/>
    <property type="match status" value="1"/>
</dbReference>
<evidence type="ECO:0000256" key="1">
    <source>
        <dbReference type="ARBA" id="ARBA00006188"/>
    </source>
</evidence>
<dbReference type="Gene3D" id="1.50.10.10">
    <property type="match status" value="1"/>
</dbReference>
<dbReference type="PANTHER" id="PTHR31616">
    <property type="entry name" value="TREHALASE"/>
    <property type="match status" value="1"/>
</dbReference>
<dbReference type="EMBL" id="CAJHIO010000003">
    <property type="protein sequence ID" value="CAD6491248.1"/>
    <property type="molecule type" value="Genomic_DNA"/>
</dbReference>
<gene>
    <name evidence="3" type="ORF">CHKLHMKO_00101</name>
</gene>
<evidence type="ECO:0000259" key="2">
    <source>
        <dbReference type="Pfam" id="PF00723"/>
    </source>
</evidence>
<feature type="domain" description="GH15-like" evidence="2">
    <location>
        <begin position="395"/>
        <end position="663"/>
    </location>
</feature>
<dbReference type="InterPro" id="IPR011613">
    <property type="entry name" value="GH15-like"/>
</dbReference>
<comment type="similarity">
    <text evidence="1">Belongs to the glycosyl hydrolase 15 family.</text>
</comment>
<proteinExistence type="inferred from homology"/>
<accession>A0A811T5T3</accession>
<dbReference type="Pfam" id="PF00723">
    <property type="entry name" value="Glyco_hydro_15"/>
    <property type="match status" value="1"/>
</dbReference>